<evidence type="ECO:0000313" key="3">
    <source>
        <dbReference type="Proteomes" id="UP000228781"/>
    </source>
</evidence>
<gene>
    <name evidence="2" type="ORF">CO059_00790</name>
</gene>
<reference evidence="3" key="1">
    <citation type="submission" date="2017-09" db="EMBL/GenBank/DDBJ databases">
        <title>Depth-based differentiation of microbial function through sediment-hosted aquifers and enrichment of novel symbionts in the deep terrestrial subsurface.</title>
        <authorList>
            <person name="Probst A.J."/>
            <person name="Ladd B."/>
            <person name="Jarett J.K."/>
            <person name="Geller-Mcgrath D.E."/>
            <person name="Sieber C.M.K."/>
            <person name="Emerson J.B."/>
            <person name="Anantharaman K."/>
            <person name="Thomas B.C."/>
            <person name="Malmstrom R."/>
            <person name="Stieglmeier M."/>
            <person name="Klingl A."/>
            <person name="Woyke T."/>
            <person name="Ryan C.M."/>
            <person name="Banfield J.F."/>
        </authorList>
    </citation>
    <scope>NUCLEOTIDE SEQUENCE [LARGE SCALE GENOMIC DNA]</scope>
</reference>
<dbReference type="SUPFAM" id="SSF56112">
    <property type="entry name" value="Protein kinase-like (PK-like)"/>
    <property type="match status" value="1"/>
</dbReference>
<evidence type="ECO:0000259" key="1">
    <source>
        <dbReference type="Pfam" id="PF01636"/>
    </source>
</evidence>
<dbReference type="AlphaFoldDB" id="A0A2M8EJV3"/>
<feature type="domain" description="Aminoglycoside phosphotransferase" evidence="1">
    <location>
        <begin position="49"/>
        <end position="266"/>
    </location>
</feature>
<proteinExistence type="predicted"/>
<dbReference type="Gene3D" id="3.90.1200.10">
    <property type="match status" value="1"/>
</dbReference>
<evidence type="ECO:0000313" key="2">
    <source>
        <dbReference type="EMBL" id="PJC23026.1"/>
    </source>
</evidence>
<dbReference type="EMBL" id="PFSK01000012">
    <property type="protein sequence ID" value="PJC23026.1"/>
    <property type="molecule type" value="Genomic_DNA"/>
</dbReference>
<sequence>MNYQKLFQPVFDKLNFTLTKTFREGPRFYVVGGDYRPPRASPRLAAKRVTTGGGEKVIFKADLAAAAERLPKARLRLRREAVFLRHAKLRYAPKFYAKGIKEGFFWLLEEWVKGESQELGESPFLIKDSFFTEQNLKHSLEFLASLHRLSEKPQPQFEKYFSRYSLADYISLMQTDKAGVLGKILSAKADGFTRKRHRLFNQNQIVITHHEFYGPHIFVGKGEMQVIDWENVGWGNLAHDFVELWVRSFRNKDFQSEFFERFWASQKDKEVFDQLFRLEVILQGIGNLNHFKITKVPEEKKVAEEVSSFLLENIERALC</sequence>
<dbReference type="InterPro" id="IPR011009">
    <property type="entry name" value="Kinase-like_dom_sf"/>
</dbReference>
<dbReference type="Pfam" id="PF01636">
    <property type="entry name" value="APH"/>
    <property type="match status" value="1"/>
</dbReference>
<dbReference type="Proteomes" id="UP000228781">
    <property type="component" value="Unassembled WGS sequence"/>
</dbReference>
<protein>
    <recommendedName>
        <fullName evidence="1">Aminoglycoside phosphotransferase domain-containing protein</fullName>
    </recommendedName>
</protein>
<accession>A0A2M8EJV3</accession>
<name>A0A2M8EJV3_UNCKA</name>
<organism evidence="2 3">
    <name type="scientific">candidate division WWE3 bacterium CG_4_9_14_0_2_um_filter_48_10</name>
    <dbReference type="NCBI Taxonomy" id="1975078"/>
    <lineage>
        <taxon>Bacteria</taxon>
        <taxon>Katanobacteria</taxon>
    </lineage>
</organism>
<dbReference type="InterPro" id="IPR002575">
    <property type="entry name" value="Aminoglycoside_PTrfase"/>
</dbReference>
<comment type="caution">
    <text evidence="2">The sequence shown here is derived from an EMBL/GenBank/DDBJ whole genome shotgun (WGS) entry which is preliminary data.</text>
</comment>